<dbReference type="EMBL" id="JANAVB010022798">
    <property type="protein sequence ID" value="KAJ6823523.1"/>
    <property type="molecule type" value="Genomic_DNA"/>
</dbReference>
<dbReference type="Proteomes" id="UP001140949">
    <property type="component" value="Unassembled WGS sequence"/>
</dbReference>
<name>A0AAX6G517_IRIPA</name>
<reference evidence="1" key="1">
    <citation type="journal article" date="2023" name="GigaByte">
        <title>Genome assembly of the bearded iris, Iris pallida Lam.</title>
        <authorList>
            <person name="Bruccoleri R.E."/>
            <person name="Oakeley E.J."/>
            <person name="Faust A.M.E."/>
            <person name="Altorfer M."/>
            <person name="Dessus-Babus S."/>
            <person name="Burckhardt D."/>
            <person name="Oertli M."/>
            <person name="Naumann U."/>
            <person name="Petersen F."/>
            <person name="Wong J."/>
        </authorList>
    </citation>
    <scope>NUCLEOTIDE SEQUENCE</scope>
    <source>
        <strain evidence="1">GSM-AAB239-AS_SAM_17_03QT</strain>
    </source>
</reference>
<comment type="caution">
    <text evidence="1">The sequence shown here is derived from an EMBL/GenBank/DDBJ whole genome shotgun (WGS) entry which is preliminary data.</text>
</comment>
<sequence>MHISTLPCLLRQRDDKFLRLLVFFNKPLDQEN</sequence>
<evidence type="ECO:0000313" key="2">
    <source>
        <dbReference type="Proteomes" id="UP001140949"/>
    </source>
</evidence>
<organism evidence="1 2">
    <name type="scientific">Iris pallida</name>
    <name type="common">Sweet iris</name>
    <dbReference type="NCBI Taxonomy" id="29817"/>
    <lineage>
        <taxon>Eukaryota</taxon>
        <taxon>Viridiplantae</taxon>
        <taxon>Streptophyta</taxon>
        <taxon>Embryophyta</taxon>
        <taxon>Tracheophyta</taxon>
        <taxon>Spermatophyta</taxon>
        <taxon>Magnoliopsida</taxon>
        <taxon>Liliopsida</taxon>
        <taxon>Asparagales</taxon>
        <taxon>Iridaceae</taxon>
        <taxon>Iridoideae</taxon>
        <taxon>Irideae</taxon>
        <taxon>Iris</taxon>
    </lineage>
</organism>
<gene>
    <name evidence="1" type="ORF">M6B38_383045</name>
</gene>
<evidence type="ECO:0000313" key="1">
    <source>
        <dbReference type="EMBL" id="KAJ6823523.1"/>
    </source>
</evidence>
<accession>A0AAX6G517</accession>
<dbReference type="AlphaFoldDB" id="A0AAX6G517"/>
<reference evidence="1" key="2">
    <citation type="submission" date="2023-04" db="EMBL/GenBank/DDBJ databases">
        <authorList>
            <person name="Bruccoleri R.E."/>
            <person name="Oakeley E.J."/>
            <person name="Faust A.-M."/>
            <person name="Dessus-Babus S."/>
            <person name="Altorfer M."/>
            <person name="Burckhardt D."/>
            <person name="Oertli M."/>
            <person name="Naumann U."/>
            <person name="Petersen F."/>
            <person name="Wong J."/>
        </authorList>
    </citation>
    <scope>NUCLEOTIDE SEQUENCE</scope>
    <source>
        <strain evidence="1">GSM-AAB239-AS_SAM_17_03QT</strain>
        <tissue evidence="1">Leaf</tissue>
    </source>
</reference>
<protein>
    <submittedName>
        <fullName evidence="1">Uncharacterized protein</fullName>
    </submittedName>
</protein>
<proteinExistence type="predicted"/>
<keyword evidence="2" id="KW-1185">Reference proteome</keyword>